<comment type="caution">
    <text evidence="1">The sequence shown here is derived from an EMBL/GenBank/DDBJ whole genome shotgun (WGS) entry which is preliminary data.</text>
</comment>
<dbReference type="Gene3D" id="3.30.2020.40">
    <property type="entry name" value="Uncharacterised protein PF10387, DUF2442"/>
    <property type="match status" value="1"/>
</dbReference>
<dbReference type="Proteomes" id="UP000178943">
    <property type="component" value="Unassembled WGS sequence"/>
</dbReference>
<protein>
    <recommendedName>
        <fullName evidence="3">DUF2442 domain-containing protein</fullName>
    </recommendedName>
</protein>
<dbReference type="AlphaFoldDB" id="A0A1F5VU73"/>
<evidence type="ECO:0008006" key="3">
    <source>
        <dbReference type="Google" id="ProtNLM"/>
    </source>
</evidence>
<reference evidence="1 2" key="1">
    <citation type="journal article" date="2016" name="Nat. Commun.">
        <title>Thousands of microbial genomes shed light on interconnected biogeochemical processes in an aquifer system.</title>
        <authorList>
            <person name="Anantharaman K."/>
            <person name="Brown C.T."/>
            <person name="Hug L.A."/>
            <person name="Sharon I."/>
            <person name="Castelle C.J."/>
            <person name="Probst A.J."/>
            <person name="Thomas B.C."/>
            <person name="Singh A."/>
            <person name="Wilkins M.J."/>
            <person name="Karaoz U."/>
            <person name="Brodie E.L."/>
            <person name="Williams K.H."/>
            <person name="Hubbard S.S."/>
            <person name="Banfield J.F."/>
        </authorList>
    </citation>
    <scope>NUCLEOTIDE SEQUENCE [LARGE SCALE GENOMIC DNA]</scope>
</reference>
<dbReference type="Pfam" id="PF10387">
    <property type="entry name" value="DUF2442"/>
    <property type="match status" value="1"/>
</dbReference>
<name>A0A1F5VU73_9BACT</name>
<gene>
    <name evidence="1" type="ORF">A2Y62_10555</name>
</gene>
<dbReference type="InterPro" id="IPR018841">
    <property type="entry name" value="DUF2442"/>
</dbReference>
<accession>A0A1F5VU73</accession>
<dbReference type="EMBL" id="MFGW01000083">
    <property type="protein sequence ID" value="OGF66817.1"/>
    <property type="molecule type" value="Genomic_DNA"/>
</dbReference>
<proteinExistence type="predicted"/>
<evidence type="ECO:0000313" key="1">
    <source>
        <dbReference type="EMBL" id="OGF66817.1"/>
    </source>
</evidence>
<dbReference type="STRING" id="1817863.A2Y62_10555"/>
<evidence type="ECO:0000313" key="2">
    <source>
        <dbReference type="Proteomes" id="UP000178943"/>
    </source>
</evidence>
<organism evidence="1 2">
    <name type="scientific">Candidatus Fischerbacteria bacterium RBG_13_37_8</name>
    <dbReference type="NCBI Taxonomy" id="1817863"/>
    <lineage>
        <taxon>Bacteria</taxon>
        <taxon>Candidatus Fischeribacteriota</taxon>
    </lineage>
</organism>
<sequence>MKKVHKIGNLSFTEKELIIIVDNKEYTFNLSTISDKLAHATEAERYKYNISPSGYGIHWPLLDEDLSIDGLLGIKHFPIKIKNAVAT</sequence>